<dbReference type="SUPFAM" id="SSF46689">
    <property type="entry name" value="Homeodomain-like"/>
    <property type="match status" value="1"/>
</dbReference>
<organism evidence="1 2">
    <name type="scientific">Streptomyces flaveolus</name>
    <dbReference type="NCBI Taxonomy" id="67297"/>
    <lineage>
        <taxon>Bacteria</taxon>
        <taxon>Bacillati</taxon>
        <taxon>Actinomycetota</taxon>
        <taxon>Actinomycetes</taxon>
        <taxon>Kitasatosporales</taxon>
        <taxon>Streptomycetaceae</taxon>
        <taxon>Streptomyces</taxon>
    </lineage>
</organism>
<evidence type="ECO:0000313" key="1">
    <source>
        <dbReference type="EMBL" id="MEU5713473.1"/>
    </source>
</evidence>
<dbReference type="Pfam" id="PF13384">
    <property type="entry name" value="HTH_23"/>
    <property type="match status" value="1"/>
</dbReference>
<reference evidence="1 2" key="1">
    <citation type="submission" date="2024-06" db="EMBL/GenBank/DDBJ databases">
        <title>The Natural Products Discovery Center: Release of the First 8490 Sequenced Strains for Exploring Actinobacteria Biosynthetic Diversity.</title>
        <authorList>
            <person name="Kalkreuter E."/>
            <person name="Kautsar S.A."/>
            <person name="Yang D."/>
            <person name="Bader C.D."/>
            <person name="Teijaro C.N."/>
            <person name="Fluegel L."/>
            <person name="Davis C.M."/>
            <person name="Simpson J.R."/>
            <person name="Lauterbach L."/>
            <person name="Steele A.D."/>
            <person name="Gui C."/>
            <person name="Meng S."/>
            <person name="Li G."/>
            <person name="Viehrig K."/>
            <person name="Ye F."/>
            <person name="Su P."/>
            <person name="Kiefer A.F."/>
            <person name="Nichols A."/>
            <person name="Cepeda A.J."/>
            <person name="Yan W."/>
            <person name="Fan B."/>
            <person name="Jiang Y."/>
            <person name="Adhikari A."/>
            <person name="Zheng C.-J."/>
            <person name="Schuster L."/>
            <person name="Cowan T.M."/>
            <person name="Smanski M.J."/>
            <person name="Chevrette M.G."/>
            <person name="De Carvalho L.P.S."/>
            <person name="Shen B."/>
        </authorList>
    </citation>
    <scope>NUCLEOTIDE SEQUENCE [LARGE SCALE GENOMIC DNA]</scope>
    <source>
        <strain evidence="1 2">NPDC020594</strain>
    </source>
</reference>
<sequence>MQGGGLTSERQALRERIWLEAAERFAVHASNVEVAKDLRVSVHSVQRWRRAWHDASTEGLRARGPVSRPRLSESPIAVLEQELAKGPVAHGWLDQTWTLARIRR</sequence>
<dbReference type="EMBL" id="JBFAEG010000052">
    <property type="protein sequence ID" value="MEU5713473.1"/>
    <property type="molecule type" value="Genomic_DNA"/>
</dbReference>
<dbReference type="Proteomes" id="UP001551011">
    <property type="component" value="Unassembled WGS sequence"/>
</dbReference>
<gene>
    <name evidence="1" type="ORF">AB0H04_42775</name>
</gene>
<evidence type="ECO:0000313" key="2">
    <source>
        <dbReference type="Proteomes" id="UP001551011"/>
    </source>
</evidence>
<protein>
    <submittedName>
        <fullName evidence="1">Helix-turn-helix domain-containing protein</fullName>
    </submittedName>
</protein>
<dbReference type="InterPro" id="IPR009057">
    <property type="entry name" value="Homeodomain-like_sf"/>
</dbReference>
<keyword evidence="2" id="KW-1185">Reference proteome</keyword>
<proteinExistence type="predicted"/>
<accession>A0ABV3ANE1</accession>
<name>A0ABV3ANE1_9ACTN</name>
<comment type="caution">
    <text evidence="1">The sequence shown here is derived from an EMBL/GenBank/DDBJ whole genome shotgun (WGS) entry which is preliminary data.</text>
</comment>